<dbReference type="InterPro" id="IPR052189">
    <property type="entry name" value="L-asp_N-monooxygenase_NS-form"/>
</dbReference>
<dbReference type="PANTHER" id="PTHR40254">
    <property type="entry name" value="BLR0577 PROTEIN"/>
    <property type="match status" value="1"/>
</dbReference>
<organism evidence="3 4">
    <name type="scientific">Streptomyces pathocidini</name>
    <dbReference type="NCBI Taxonomy" id="1650571"/>
    <lineage>
        <taxon>Bacteria</taxon>
        <taxon>Bacillati</taxon>
        <taxon>Actinomycetota</taxon>
        <taxon>Actinomycetes</taxon>
        <taxon>Kitasatosporales</taxon>
        <taxon>Streptomycetaceae</taxon>
        <taxon>Streptomyces</taxon>
    </lineage>
</organism>
<dbReference type="PANTHER" id="PTHR40254:SF1">
    <property type="entry name" value="BLR0577 PROTEIN"/>
    <property type="match status" value="1"/>
</dbReference>
<evidence type="ECO:0000256" key="1">
    <source>
        <dbReference type="SAM" id="MobiDB-lite"/>
    </source>
</evidence>
<evidence type="ECO:0000313" key="4">
    <source>
        <dbReference type="Proteomes" id="UP001611548"/>
    </source>
</evidence>
<feature type="region of interest" description="Disordered" evidence="1">
    <location>
        <begin position="627"/>
        <end position="654"/>
    </location>
</feature>
<dbReference type="InterPro" id="IPR038732">
    <property type="entry name" value="HpyO/CreE_NAD-binding"/>
</dbReference>
<sequence>MPDTTLAIIGLGPRGLSVLERVMENARANPGHTVLVHAIDSHAPGSGNVWRPTQSRHLLMNTVASQVTMYTDPSVNCVGPIVPGPSLYEWLRELPYASLDAQLGTELANQARVLGPDDYPSRALYGHYLQWVFKRALAAAPREVTVRLHVSRVTGVTPLAGGRFQIHLISTPEPIVADRTVLALGHLPGALEPEEQQLLGFAAQHRLRYIPPANPADVDVFTGIEPGSGVILRGLGLNFFDYLSLLTHGRGGRYERQDGRLVYRPSGQEPKLYAGSRRGIPYHARGANQKGVSGRYEPTYLTAEVIAELQRRADGSGGLDFLRDVWPIVTREVEFVYYTTLLRQYGDRRIGAFAEKLVSWPVERDLGELLDRYAIPAEQRWCWDRISHPWRAVRLEDHAAFTAWLLGYLREDVANSRDGNLGNPVKAALDAMRDLRNEVRQVIDHGRVCADSYRDHVSRFYTPLNGFVSIGPPASRIEEMIALIEAGVLEVLGPDFQVSADESGRFTACSPLLPGSRREGRVLIEARLPAAGIAGADDPLIRRLIDEGTARPHALAQADIEHHTGALDVTPAPYRVFSRAGSAHSGLHAFGVPTEGVHWATAAGIRPGVDSVILGDADAIARALLGLDGDRPDGAGPDPRTGPGGHEAPAPQPV</sequence>
<reference evidence="3 4" key="1">
    <citation type="submission" date="2024-10" db="EMBL/GenBank/DDBJ databases">
        <title>The Natural Products Discovery Center: Release of the First 8490 Sequenced Strains for Exploring Actinobacteria Biosynthetic Diversity.</title>
        <authorList>
            <person name="Kalkreuter E."/>
            <person name="Kautsar S.A."/>
            <person name="Yang D."/>
            <person name="Bader C.D."/>
            <person name="Teijaro C.N."/>
            <person name="Fluegel L."/>
            <person name="Davis C.M."/>
            <person name="Simpson J.R."/>
            <person name="Lauterbach L."/>
            <person name="Steele A.D."/>
            <person name="Gui C."/>
            <person name="Meng S."/>
            <person name="Li G."/>
            <person name="Viehrig K."/>
            <person name="Ye F."/>
            <person name="Su P."/>
            <person name="Kiefer A.F."/>
            <person name="Nichols A."/>
            <person name="Cepeda A.J."/>
            <person name="Yan W."/>
            <person name="Fan B."/>
            <person name="Jiang Y."/>
            <person name="Adhikari A."/>
            <person name="Zheng C.-J."/>
            <person name="Schuster L."/>
            <person name="Cowan T.M."/>
            <person name="Smanski M.J."/>
            <person name="Chevrette M.G."/>
            <person name="De Carvalho L.P.S."/>
            <person name="Shen B."/>
        </authorList>
    </citation>
    <scope>NUCLEOTIDE SEQUENCE [LARGE SCALE GENOMIC DNA]</scope>
    <source>
        <strain evidence="3 4">NPDC020327</strain>
    </source>
</reference>
<dbReference type="EMBL" id="JBIRWE010000008">
    <property type="protein sequence ID" value="MFI1966210.1"/>
    <property type="molecule type" value="Genomic_DNA"/>
</dbReference>
<dbReference type="RefSeq" id="WP_055470675.1">
    <property type="nucleotide sequence ID" value="NZ_JBIRWE010000008.1"/>
</dbReference>
<evidence type="ECO:0000313" key="3">
    <source>
        <dbReference type="EMBL" id="MFI1966210.1"/>
    </source>
</evidence>
<feature type="domain" description="FAD-dependent urate hydroxylase HpyO/Asp monooxygenase CreE-like FAD/NAD(P)-binding" evidence="2">
    <location>
        <begin position="7"/>
        <end position="186"/>
    </location>
</feature>
<dbReference type="Pfam" id="PF13454">
    <property type="entry name" value="NAD_binding_9"/>
    <property type="match status" value="1"/>
</dbReference>
<dbReference type="SUPFAM" id="SSF51905">
    <property type="entry name" value="FAD/NAD(P)-binding domain"/>
    <property type="match status" value="1"/>
</dbReference>
<name>A0ABW7UWN4_9ACTN</name>
<keyword evidence="4" id="KW-1185">Reference proteome</keyword>
<proteinExistence type="predicted"/>
<dbReference type="InterPro" id="IPR036188">
    <property type="entry name" value="FAD/NAD-bd_sf"/>
</dbReference>
<comment type="caution">
    <text evidence="3">The sequence shown here is derived from an EMBL/GenBank/DDBJ whole genome shotgun (WGS) entry which is preliminary data.</text>
</comment>
<gene>
    <name evidence="3" type="ORF">ACH429_19245</name>
</gene>
<evidence type="ECO:0000259" key="2">
    <source>
        <dbReference type="Pfam" id="PF13454"/>
    </source>
</evidence>
<protein>
    <submittedName>
        <fullName evidence="3">FAD/NAD(P)-binding protein</fullName>
    </submittedName>
</protein>
<dbReference type="Proteomes" id="UP001611548">
    <property type="component" value="Unassembled WGS sequence"/>
</dbReference>
<accession>A0ABW7UWN4</accession>